<keyword evidence="1" id="KW-1133">Transmembrane helix</keyword>
<dbReference type="Proteomes" id="UP000281647">
    <property type="component" value="Unassembled WGS sequence"/>
</dbReference>
<dbReference type="PANTHER" id="PTHR30373:SF8">
    <property type="entry name" value="BLL7265 PROTEIN"/>
    <property type="match status" value="1"/>
</dbReference>
<accession>A0A432V662</accession>
<dbReference type="AlphaFoldDB" id="A0A432V662"/>
<reference evidence="3 4" key="1">
    <citation type="submission" date="2018-11" db="EMBL/GenBank/DDBJ databases">
        <title>Pseudaminobacter arsenicus sp. nov., an arsenic-resistant bacterium isolated from arsenic-rich aquifers.</title>
        <authorList>
            <person name="Mu Y."/>
        </authorList>
    </citation>
    <scope>NUCLEOTIDE SEQUENCE [LARGE SCALE GENOMIC DNA]</scope>
    <source>
        <strain evidence="3 4">CB3</strain>
    </source>
</reference>
<name>A0A432V662_9HYPH</name>
<dbReference type="RefSeq" id="WP_128624934.1">
    <property type="nucleotide sequence ID" value="NZ_ML133510.1"/>
</dbReference>
<dbReference type="Gene3D" id="3.10.310.50">
    <property type="match status" value="1"/>
</dbReference>
<feature type="domain" description="TPM" evidence="2">
    <location>
        <begin position="113"/>
        <end position="190"/>
    </location>
</feature>
<evidence type="ECO:0000259" key="2">
    <source>
        <dbReference type="Pfam" id="PF04536"/>
    </source>
</evidence>
<dbReference type="OrthoDB" id="5825388at2"/>
<dbReference type="EMBL" id="RKST01000010">
    <property type="protein sequence ID" value="RUM97629.1"/>
    <property type="molecule type" value="Genomic_DNA"/>
</dbReference>
<gene>
    <name evidence="3" type="ORF">EET67_11185</name>
</gene>
<feature type="transmembrane region" description="Helical" evidence="1">
    <location>
        <begin position="47"/>
        <end position="70"/>
    </location>
</feature>
<dbReference type="PANTHER" id="PTHR30373">
    <property type="entry name" value="UPF0603 PROTEIN YGCG"/>
    <property type="match status" value="1"/>
</dbReference>
<comment type="caution">
    <text evidence="3">The sequence shown here is derived from an EMBL/GenBank/DDBJ whole genome shotgun (WGS) entry which is preliminary data.</text>
</comment>
<protein>
    <submittedName>
        <fullName evidence="3">TPM domain-containing protein</fullName>
    </submittedName>
</protein>
<sequence length="214" mass="23367">MGTNSTSLDATQHARIAAAIRAAEAKTAGEIYCVVARSSDSYFFPAAFILSAAMLLASLPVALGLEYWWVSIRLPFFVAAQLLALASALLLLWIVPSLRIRLVPRALQYRRGHDNALKQFLARNVHITTARTGVLIFVSLAEHYAEIVADSGINRHVPQGEWDAILRDLLAHARAERLADGFVVAIGAVGEHLTKYFPVSAGDVNELDDHLVEI</sequence>
<evidence type="ECO:0000313" key="3">
    <source>
        <dbReference type="EMBL" id="RUM97629.1"/>
    </source>
</evidence>
<proteinExistence type="predicted"/>
<dbReference type="Pfam" id="PF04536">
    <property type="entry name" value="TPM_phosphatase"/>
    <property type="match status" value="1"/>
</dbReference>
<evidence type="ECO:0000256" key="1">
    <source>
        <dbReference type="SAM" id="Phobius"/>
    </source>
</evidence>
<dbReference type="InterPro" id="IPR007621">
    <property type="entry name" value="TPM_dom"/>
</dbReference>
<evidence type="ECO:0000313" key="4">
    <source>
        <dbReference type="Proteomes" id="UP000281647"/>
    </source>
</evidence>
<keyword evidence="4" id="KW-1185">Reference proteome</keyword>
<keyword evidence="1" id="KW-0472">Membrane</keyword>
<feature type="transmembrane region" description="Helical" evidence="1">
    <location>
        <begin position="76"/>
        <end position="95"/>
    </location>
</feature>
<keyword evidence="1" id="KW-0812">Transmembrane</keyword>
<organism evidence="3 4">
    <name type="scientific">Borborobacter arsenicus</name>
    <dbReference type="NCBI Taxonomy" id="1851146"/>
    <lineage>
        <taxon>Bacteria</taxon>
        <taxon>Pseudomonadati</taxon>
        <taxon>Pseudomonadota</taxon>
        <taxon>Alphaproteobacteria</taxon>
        <taxon>Hyphomicrobiales</taxon>
        <taxon>Phyllobacteriaceae</taxon>
        <taxon>Borborobacter</taxon>
    </lineage>
</organism>